<dbReference type="EMBL" id="JQ513383">
    <property type="protein sequence ID" value="AFA44715.1"/>
    <property type="molecule type" value="Genomic_DNA"/>
</dbReference>
<gene>
    <name evidence="1" type="ORF">RaK2_00442</name>
</gene>
<reference evidence="1 2" key="1">
    <citation type="journal article" date="2012" name="J. Virol.">
        <title>Genome of Klebsiella sp.-Infecting Bacteriophage vB_KleM_RaK2.</title>
        <authorList>
            <person name="Simoliunas E."/>
            <person name="Kaliniene L."/>
            <person name="Truncaite L."/>
            <person name="Klausa V."/>
            <person name="Zajanckauskaite A."/>
            <person name="Meskys R."/>
        </authorList>
    </citation>
    <scope>NUCLEOTIDE SEQUENCE [LARGE SCALE GENOMIC DNA]</scope>
</reference>
<organism evidence="1 2">
    <name type="scientific">Klebsiella phage vB_KleM_RaK2</name>
    <dbReference type="NCBI Taxonomy" id="1147094"/>
    <lineage>
        <taxon>Viruses</taxon>
        <taxon>Duplodnaviria</taxon>
        <taxon>Heunggongvirae</taxon>
        <taxon>Uroviricota</taxon>
        <taxon>Caudoviricetes</taxon>
        <taxon>Alcyoneusvirus</taxon>
        <taxon>Alcyoneusvirus RaK2</taxon>
    </lineage>
</organism>
<dbReference type="RefSeq" id="YP_007007597.1">
    <property type="nucleotide sequence ID" value="NC_019526.1"/>
</dbReference>
<evidence type="ECO:0000313" key="1">
    <source>
        <dbReference type="EMBL" id="AFA44715.1"/>
    </source>
</evidence>
<dbReference type="Proteomes" id="UP000007524">
    <property type="component" value="Segment"/>
</dbReference>
<accession>H6X4P9</accession>
<evidence type="ECO:0000313" key="2">
    <source>
        <dbReference type="Proteomes" id="UP000007524"/>
    </source>
</evidence>
<dbReference type="GeneID" id="14013030"/>
<protein>
    <submittedName>
        <fullName evidence="1">Uncharacterized protein</fullName>
    </submittedName>
</protein>
<sequence length="102" mass="12258">METNFKIVFKEFLIPYLGKRFIPYNAKKVQHPDGTELYLVESTEQDALDLFLMHIKNANSDVYNKYFEYLYNEYILEFQDENMFRLAMSDYSEWSNIVIGTN</sequence>
<dbReference type="KEGG" id="vg:14013030"/>
<name>H6X4P9_9CAUD</name>
<keyword evidence="2" id="KW-1185">Reference proteome</keyword>
<proteinExistence type="predicted"/>